<dbReference type="GO" id="GO:0004553">
    <property type="term" value="F:hydrolase activity, hydrolyzing O-glycosyl compounds"/>
    <property type="evidence" value="ECO:0007669"/>
    <property type="project" value="InterPro"/>
</dbReference>
<evidence type="ECO:0000256" key="8">
    <source>
        <dbReference type="RuleBase" id="RU361167"/>
    </source>
</evidence>
<evidence type="ECO:0000259" key="10">
    <source>
        <dbReference type="PROSITE" id="PS50853"/>
    </source>
</evidence>
<dbReference type="Pfam" id="PF22633">
    <property type="entry name" value="F5_F8_type_C_2"/>
    <property type="match status" value="1"/>
</dbReference>
<feature type="domain" description="F5/8 type C" evidence="9">
    <location>
        <begin position="516"/>
        <end position="657"/>
    </location>
</feature>
<dbReference type="FunFam" id="2.60.40.10:FF:001114">
    <property type="entry name" value="Chitinase A1"/>
    <property type="match status" value="1"/>
</dbReference>
<evidence type="ECO:0000256" key="5">
    <source>
        <dbReference type="ARBA" id="ARBA00023295"/>
    </source>
</evidence>
<comment type="caution">
    <text evidence="11">The sequence shown here is derived from an EMBL/GenBank/DDBJ whole genome shotgun (WGS) entry which is preliminary data.</text>
</comment>
<dbReference type="InterPro" id="IPR000421">
    <property type="entry name" value="FA58C"/>
</dbReference>
<dbReference type="EC" id="3.2.1.-" evidence="8"/>
<gene>
    <name evidence="11" type="ORF">EJP82_13755</name>
</gene>
<evidence type="ECO:0000256" key="4">
    <source>
        <dbReference type="ARBA" id="ARBA00023277"/>
    </source>
</evidence>
<dbReference type="SUPFAM" id="SSF49265">
    <property type="entry name" value="Fibronectin type III"/>
    <property type="match status" value="1"/>
</dbReference>
<dbReference type="InterPro" id="IPR036116">
    <property type="entry name" value="FN3_sf"/>
</dbReference>
<dbReference type="InterPro" id="IPR008928">
    <property type="entry name" value="6-hairpin_glycosidase_sf"/>
</dbReference>
<evidence type="ECO:0000256" key="3">
    <source>
        <dbReference type="ARBA" id="ARBA00022801"/>
    </source>
</evidence>
<evidence type="ECO:0000259" key="9">
    <source>
        <dbReference type="PROSITE" id="PS50022"/>
    </source>
</evidence>
<dbReference type="PROSITE" id="PS50853">
    <property type="entry name" value="FN3"/>
    <property type="match status" value="1"/>
</dbReference>
<dbReference type="InterPro" id="IPR051941">
    <property type="entry name" value="BG_Antigen-Binding_Lectin"/>
</dbReference>
<feature type="domain" description="Fibronectin type-III" evidence="10">
    <location>
        <begin position="439"/>
        <end position="524"/>
    </location>
</feature>
<dbReference type="CDD" id="cd00063">
    <property type="entry name" value="FN3"/>
    <property type="match status" value="1"/>
</dbReference>
<dbReference type="OrthoDB" id="9803461at2"/>
<dbReference type="Pfam" id="PF00041">
    <property type="entry name" value="fn3"/>
    <property type="match status" value="1"/>
</dbReference>
<reference evidence="11 12" key="1">
    <citation type="submission" date="2018-12" db="EMBL/GenBank/DDBJ databases">
        <authorList>
            <person name="Sun L."/>
            <person name="Chen Z."/>
        </authorList>
    </citation>
    <scope>NUCLEOTIDE SEQUENCE [LARGE SCALE GENOMIC DNA]</scope>
    <source>
        <strain evidence="11 12">DSM 15890</strain>
    </source>
</reference>
<dbReference type="InterPro" id="IPR019834">
    <property type="entry name" value="Glyco_hydro_8_CS"/>
</dbReference>
<evidence type="ECO:0000313" key="11">
    <source>
        <dbReference type="EMBL" id="RUT46178.1"/>
    </source>
</evidence>
<keyword evidence="3 8" id="KW-0378">Hydrolase</keyword>
<dbReference type="PROSITE" id="PS50022">
    <property type="entry name" value="FA58C_3"/>
    <property type="match status" value="1"/>
</dbReference>
<feature type="active site" description="Nucleophile" evidence="7">
    <location>
        <position position="175"/>
    </location>
</feature>
<protein>
    <recommendedName>
        <fullName evidence="8">Glucanase</fullName>
        <ecNumber evidence="8">3.2.1.-</ecNumber>
    </recommendedName>
</protein>
<dbReference type="PRINTS" id="PR00735">
    <property type="entry name" value="GLHYDRLASE8"/>
</dbReference>
<dbReference type="Proteomes" id="UP000279446">
    <property type="component" value="Unassembled WGS sequence"/>
</dbReference>
<dbReference type="PANTHER" id="PTHR45713">
    <property type="entry name" value="FTP DOMAIN-CONTAINING PROTEIN"/>
    <property type="match status" value="1"/>
</dbReference>
<dbReference type="InterPro" id="IPR002037">
    <property type="entry name" value="Glyco_hydro_8"/>
</dbReference>
<dbReference type="SUPFAM" id="SSF49785">
    <property type="entry name" value="Galactose-binding domain-like"/>
    <property type="match status" value="1"/>
</dbReference>
<comment type="similarity">
    <text evidence="1 8">Belongs to the glycosyl hydrolase 8 (cellulase D) family.</text>
</comment>
<keyword evidence="6 8" id="KW-0624">Polysaccharide degradation</keyword>
<dbReference type="Gene3D" id="2.60.40.10">
    <property type="entry name" value="Immunoglobulins"/>
    <property type="match status" value="1"/>
</dbReference>
<dbReference type="SMART" id="SM00060">
    <property type="entry name" value="FN3"/>
    <property type="match status" value="1"/>
</dbReference>
<keyword evidence="5 8" id="KW-0326">Glycosidase</keyword>
<dbReference type="Pfam" id="PF01270">
    <property type="entry name" value="Glyco_hydro_8"/>
    <property type="match status" value="1"/>
</dbReference>
<keyword evidence="2" id="KW-0732">Signal</keyword>
<keyword evidence="4" id="KW-0119">Carbohydrate metabolism</keyword>
<accession>A0A3S1C8W3</accession>
<organism evidence="11 12">
    <name type="scientific">Paenibacillus anaericanus</name>
    <dbReference type="NCBI Taxonomy" id="170367"/>
    <lineage>
        <taxon>Bacteria</taxon>
        <taxon>Bacillati</taxon>
        <taxon>Bacillota</taxon>
        <taxon>Bacilli</taxon>
        <taxon>Bacillales</taxon>
        <taxon>Paenibacillaceae</taxon>
        <taxon>Paenibacillus</taxon>
    </lineage>
</organism>
<dbReference type="GO" id="GO:0000272">
    <property type="term" value="P:polysaccharide catabolic process"/>
    <property type="evidence" value="ECO:0007669"/>
    <property type="project" value="UniProtKB-KW"/>
</dbReference>
<dbReference type="SUPFAM" id="SSF48208">
    <property type="entry name" value="Six-hairpin glycosidases"/>
    <property type="match status" value="1"/>
</dbReference>
<sequence length="657" mass="71210">MYILKSNKRMLKLIGHVLLCLTMLVTLLGALTPFQSKAHAAGELKPFPQQVTYPGIIKPNHVTQASMNSAVSSYYDYWKGKYLKNDLVSLPGGYYVKGEITGDPEDYPPLGTSEGQGYGMVITALMAGYDSNAKTIYDGLFKTARAFKSSINPNLMGWIVADNSGAQGHYDSATDGDIDIAYSLILADRQWGSTGTINYLQEAKKMITNGIKVSNVTTNNRLNLGDWDGKSTYDTRPSDWMLSHFRAFHEVTGDQVWLDVINNLYTVYGQFSTSYSSSTGLISDFVINNPPQPAPSGFLEGDYDNEYNYNASRVPLRIVMDYAFYGDTRGRDIANKMAVWIKGKTSGVPGNIKDGYKLNGTARGSYATAVFVSPFISAATTNSAHQAWVNAGWDWMKNKKEGYFSDSYNLLNMLFISGNWWIPTAGGGTPTPDTQAPTAPTNLTTAVVSNSSINLSWIASTDNVGVTGYQISRNGAPVGTSTGTTFSDNGLTASTAYSYTVKAVDAAGNFSANSNTATATTNANPPTSVNLALGKTAVASSIEGTGFEASKATDGVLTTRWASNEGSNNEWIYVDLSATQSVYRVKLNWEDAYAKGYKIQVSNDKTTWTDAYTTTTGDGGIDDITFTAKSGRYVRVLGITRGTTYGYSLYEFEVYGS</sequence>
<evidence type="ECO:0000256" key="2">
    <source>
        <dbReference type="ARBA" id="ARBA00022729"/>
    </source>
</evidence>
<dbReference type="PANTHER" id="PTHR45713:SF6">
    <property type="entry name" value="F5_8 TYPE C DOMAIN-CONTAINING PROTEIN"/>
    <property type="match status" value="1"/>
</dbReference>
<dbReference type="AlphaFoldDB" id="A0A3S1C8W3"/>
<dbReference type="EMBL" id="RZNY01000010">
    <property type="protein sequence ID" value="RUT46178.1"/>
    <property type="molecule type" value="Genomic_DNA"/>
</dbReference>
<proteinExistence type="inferred from homology"/>
<dbReference type="PROSITE" id="PS00812">
    <property type="entry name" value="GLYCOSYL_HYDROL_F8"/>
    <property type="match status" value="1"/>
</dbReference>
<evidence type="ECO:0000256" key="7">
    <source>
        <dbReference type="PROSITE-ProRule" id="PRU10058"/>
    </source>
</evidence>
<keyword evidence="12" id="KW-1185">Reference proteome</keyword>
<dbReference type="InterPro" id="IPR012341">
    <property type="entry name" value="6hp_glycosidase-like_sf"/>
</dbReference>
<dbReference type="Gene3D" id="2.60.120.260">
    <property type="entry name" value="Galactose-binding domain-like"/>
    <property type="match status" value="1"/>
</dbReference>
<evidence type="ECO:0000256" key="1">
    <source>
        <dbReference type="ARBA" id="ARBA00009209"/>
    </source>
</evidence>
<name>A0A3S1C8W3_9BACL</name>
<dbReference type="InterPro" id="IPR003961">
    <property type="entry name" value="FN3_dom"/>
</dbReference>
<evidence type="ECO:0000313" key="12">
    <source>
        <dbReference type="Proteomes" id="UP000279446"/>
    </source>
</evidence>
<evidence type="ECO:0000256" key="6">
    <source>
        <dbReference type="ARBA" id="ARBA00023326"/>
    </source>
</evidence>
<dbReference type="Gene3D" id="1.50.10.10">
    <property type="match status" value="1"/>
</dbReference>
<dbReference type="InterPro" id="IPR013783">
    <property type="entry name" value="Ig-like_fold"/>
</dbReference>
<dbReference type="InterPro" id="IPR008979">
    <property type="entry name" value="Galactose-bd-like_sf"/>
</dbReference>